<dbReference type="Proteomes" id="UP000231960">
    <property type="component" value="Unassembled WGS sequence"/>
</dbReference>
<sequence>MRIQRLFFWFCLLLFGYQASAQDAGWKLLQSERELSGKELFEPSDAPSEYQMYQTDYHQLVLQLEQAPDEKYISSPEQGIRVSLPSIDGGVSSFYVFYSAISEEEKENGYMHTRSYKGVDVKNPGNIIHLVAGDYFGLSLMGYNMEGQMYFVKALTKDLNTYMTYHYEDITGRHFECGVTSDMLSSGMDMQIQSEGDLIQPLMSDSKFRTFRLALACTPEYAAYHVTQAGVEDGTDAQKKQAVRNAFNNAVSMLNGVLERDMSLRLVLVANTNNLIYLEGGGYTDSDTQQMIGQNQTNVDNVIQNANYDIGHVFGFESGGGLAALASICVQGQKASGASGTQQPEGAGFVITIVSHEIGHQLGATHTFSVNEEVEEEEEGSGNGGSCVGNMETDAPTQVEVGSGVTIMAYTGLCAPFDYELMEYPFYHYVSLAQMSSVVGATDCGESVNSGNPAPNIAPILPKRIPHSTPFVLTAEATDANNPTTLTYSWEQIDPALVGNNLAVQPPVATSETGPNFRLYNFTGRNYRSFPSETVVMDGSTIEAAGVVGSEWEVLSNLPNRIYTFGVVVRDNNVMNGGQTKNSLPAVVETRDAGPFVITYPDNIPETGQVAWYANQPETITWDVAGTDANEINTAYVKISYTINNGSTWTAFEGNANPNIPGAFANTGSAQIMTPELDNTTSAFRIKIEAVGNIYYTVSKRIRMYGKNVAAEEFELADFKLYPNPTSDRITVSFTSETMQDVAFKLYDYTGREIQSQSVENKGQVEATVDLSQLATGVYLLNIKDGSHTMTKQVVKK</sequence>
<keyword evidence="5" id="KW-1185">Reference proteome</keyword>
<gene>
    <name evidence="4" type="ORF">CDL10_09105</name>
</gene>
<dbReference type="Gene3D" id="3.40.390.10">
    <property type="entry name" value="Collagenase (Catalytic Domain)"/>
    <property type="match status" value="1"/>
</dbReference>
<evidence type="ECO:0000313" key="4">
    <source>
        <dbReference type="EMBL" id="PJR04679.1"/>
    </source>
</evidence>
<dbReference type="EMBL" id="NIPO01000001">
    <property type="protein sequence ID" value="PJR04679.1"/>
    <property type="molecule type" value="Genomic_DNA"/>
</dbReference>
<evidence type="ECO:0000259" key="3">
    <source>
        <dbReference type="Pfam" id="PF18962"/>
    </source>
</evidence>
<organism evidence="4 5">
    <name type="scientific">Avrilella dinanensis</name>
    <dbReference type="NCBI Taxonomy" id="2008672"/>
    <lineage>
        <taxon>Bacteria</taxon>
        <taxon>Pseudomonadati</taxon>
        <taxon>Bacteroidota</taxon>
        <taxon>Flavobacteriia</taxon>
        <taxon>Flavobacteriales</taxon>
        <taxon>Flavobacteriaceae</taxon>
        <taxon>Avrilella</taxon>
    </lineage>
</organism>
<dbReference type="AlphaFoldDB" id="A0A2M9R743"/>
<feature type="domain" description="Secretion system C-terminal sorting" evidence="3">
    <location>
        <begin position="721"/>
        <end position="794"/>
    </location>
</feature>
<proteinExistence type="predicted"/>
<dbReference type="RefSeq" id="WP_100678237.1">
    <property type="nucleotide sequence ID" value="NZ_NIPO01000001.1"/>
</dbReference>
<reference evidence="4 5" key="1">
    <citation type="submission" date="2017-06" db="EMBL/GenBank/DDBJ databases">
        <title>Description of Avrilella dinanensis gen. nov. sp. nov.</title>
        <authorList>
            <person name="Leyer C."/>
            <person name="Sassi M."/>
            <person name="Minet J."/>
            <person name="Kayal S."/>
            <person name="Cattoir V."/>
        </authorList>
    </citation>
    <scope>NUCLEOTIDE SEQUENCE [LARGE SCALE GENOMIC DNA]</scope>
    <source>
        <strain evidence="4 5">UR159</strain>
    </source>
</reference>
<dbReference type="Pfam" id="PF13582">
    <property type="entry name" value="Reprolysin_3"/>
    <property type="match status" value="1"/>
</dbReference>
<dbReference type="InterPro" id="IPR024079">
    <property type="entry name" value="MetalloPept_cat_dom_sf"/>
</dbReference>
<dbReference type="InterPro" id="IPR026444">
    <property type="entry name" value="Secre_tail"/>
</dbReference>
<evidence type="ECO:0000256" key="1">
    <source>
        <dbReference type="ARBA" id="ARBA00022729"/>
    </source>
</evidence>
<keyword evidence="1 2" id="KW-0732">Signal</keyword>
<evidence type="ECO:0000256" key="2">
    <source>
        <dbReference type="SAM" id="SignalP"/>
    </source>
</evidence>
<protein>
    <recommendedName>
        <fullName evidence="3">Secretion system C-terminal sorting domain-containing protein</fullName>
    </recommendedName>
</protein>
<evidence type="ECO:0000313" key="5">
    <source>
        <dbReference type="Proteomes" id="UP000231960"/>
    </source>
</evidence>
<name>A0A2M9R743_9FLAO</name>
<feature type="chain" id="PRO_5014760879" description="Secretion system C-terminal sorting domain-containing protein" evidence="2">
    <location>
        <begin position="22"/>
        <end position="797"/>
    </location>
</feature>
<dbReference type="OrthoDB" id="9792152at2"/>
<feature type="signal peptide" evidence="2">
    <location>
        <begin position="1"/>
        <end position="21"/>
    </location>
</feature>
<accession>A0A2M9R743</accession>
<dbReference type="GO" id="GO:0008237">
    <property type="term" value="F:metallopeptidase activity"/>
    <property type="evidence" value="ECO:0007669"/>
    <property type="project" value="InterPro"/>
</dbReference>
<dbReference type="SUPFAM" id="SSF55486">
    <property type="entry name" value="Metalloproteases ('zincins'), catalytic domain"/>
    <property type="match status" value="1"/>
</dbReference>
<dbReference type="NCBIfam" id="TIGR04183">
    <property type="entry name" value="Por_Secre_tail"/>
    <property type="match status" value="1"/>
</dbReference>
<dbReference type="Pfam" id="PF18962">
    <property type="entry name" value="Por_Secre_tail"/>
    <property type="match status" value="1"/>
</dbReference>
<comment type="caution">
    <text evidence="4">The sequence shown here is derived from an EMBL/GenBank/DDBJ whole genome shotgun (WGS) entry which is preliminary data.</text>
</comment>